<evidence type="ECO:0000259" key="2">
    <source>
        <dbReference type="PROSITE" id="PS51096"/>
    </source>
</evidence>
<dbReference type="Pfam" id="PF03610">
    <property type="entry name" value="EIIA-man"/>
    <property type="match status" value="1"/>
</dbReference>
<dbReference type="Proteomes" id="UP000273326">
    <property type="component" value="Chromosome"/>
</dbReference>
<reference evidence="4" key="1">
    <citation type="submission" date="2018-12" db="EMBL/GenBank/DDBJ databases">
        <title>Complete genome sequencing of Jeotgalibaca sp. H21T32.</title>
        <authorList>
            <person name="Bae J.-W."/>
            <person name="Lee S.-Y."/>
        </authorList>
    </citation>
    <scope>NUCLEOTIDE SEQUENCE [LARGE SCALE GENOMIC DNA]</scope>
    <source>
        <strain evidence="4">H21T32</strain>
    </source>
</reference>
<accession>A0A3Q9BIJ6</accession>
<dbReference type="InterPro" id="IPR036662">
    <property type="entry name" value="PTS_EIIA_man-typ_sf"/>
</dbReference>
<sequence>MKKEYKSVIVLADLVGGTPFKTAVTILEKEVDFRVIGGINLPLVIELSMLRSTTNDIEELLEQLLITSQEAISEFKQVMKKKNLKLNCLKEFNFIRSPTTIKAETLVFQRVSAF</sequence>
<dbReference type="AlphaFoldDB" id="A0A3Q9BIJ6"/>
<dbReference type="GO" id="GO:0016020">
    <property type="term" value="C:membrane"/>
    <property type="evidence" value="ECO:0007669"/>
    <property type="project" value="InterPro"/>
</dbReference>
<evidence type="ECO:0000313" key="3">
    <source>
        <dbReference type="EMBL" id="AZP03185.1"/>
    </source>
</evidence>
<proteinExistence type="predicted"/>
<organism evidence="3 4">
    <name type="scientific">Jeotgalibaca ciconiae</name>
    <dbReference type="NCBI Taxonomy" id="2496265"/>
    <lineage>
        <taxon>Bacteria</taxon>
        <taxon>Bacillati</taxon>
        <taxon>Bacillota</taxon>
        <taxon>Bacilli</taxon>
        <taxon>Lactobacillales</taxon>
        <taxon>Carnobacteriaceae</taxon>
        <taxon>Jeotgalibaca</taxon>
    </lineage>
</organism>
<dbReference type="PANTHER" id="PTHR33799">
    <property type="entry name" value="PTS PERMEASE-RELATED-RELATED"/>
    <property type="match status" value="1"/>
</dbReference>
<name>A0A3Q9BIJ6_9LACT</name>
<dbReference type="OrthoDB" id="9799827at2"/>
<evidence type="ECO:0000313" key="4">
    <source>
        <dbReference type="Proteomes" id="UP000273326"/>
    </source>
</evidence>
<protein>
    <recommendedName>
        <fullName evidence="2">PTS EIIA type-4 domain-containing protein</fullName>
    </recommendedName>
</protein>
<dbReference type="KEGG" id="jeh:EJN90_00040"/>
<keyword evidence="1" id="KW-0808">Transferase</keyword>
<dbReference type="GO" id="GO:0016740">
    <property type="term" value="F:transferase activity"/>
    <property type="evidence" value="ECO:0007669"/>
    <property type="project" value="UniProtKB-KW"/>
</dbReference>
<evidence type="ECO:0000256" key="1">
    <source>
        <dbReference type="ARBA" id="ARBA00022679"/>
    </source>
</evidence>
<dbReference type="GO" id="GO:0009401">
    <property type="term" value="P:phosphoenolpyruvate-dependent sugar phosphotransferase system"/>
    <property type="evidence" value="ECO:0007669"/>
    <property type="project" value="InterPro"/>
</dbReference>
<dbReference type="InterPro" id="IPR004701">
    <property type="entry name" value="PTS_EIIA_man-typ"/>
</dbReference>
<feature type="domain" description="PTS EIIA type-4" evidence="2">
    <location>
        <begin position="1"/>
        <end position="72"/>
    </location>
</feature>
<keyword evidence="4" id="KW-1185">Reference proteome</keyword>
<dbReference type="SUPFAM" id="SSF53062">
    <property type="entry name" value="PTS system fructose IIA component-like"/>
    <property type="match status" value="1"/>
</dbReference>
<dbReference type="Gene3D" id="3.40.50.510">
    <property type="entry name" value="Phosphotransferase system, mannose-type IIA component"/>
    <property type="match status" value="1"/>
</dbReference>
<dbReference type="EMBL" id="CP034465">
    <property type="protein sequence ID" value="AZP03185.1"/>
    <property type="molecule type" value="Genomic_DNA"/>
</dbReference>
<dbReference type="InterPro" id="IPR051471">
    <property type="entry name" value="Bacterial_PTS_sugar_comp"/>
</dbReference>
<dbReference type="PANTHER" id="PTHR33799:SF1">
    <property type="entry name" value="PTS SYSTEM MANNOSE-SPECIFIC EIIAB COMPONENT-RELATED"/>
    <property type="match status" value="1"/>
</dbReference>
<gene>
    <name evidence="3" type="ORF">EJN90_00040</name>
</gene>
<dbReference type="PROSITE" id="PS51096">
    <property type="entry name" value="PTS_EIIA_TYPE_4"/>
    <property type="match status" value="1"/>
</dbReference>